<evidence type="ECO:0000256" key="1">
    <source>
        <dbReference type="ARBA" id="ARBA00022448"/>
    </source>
</evidence>
<dbReference type="PANTHER" id="PTHR43057">
    <property type="entry name" value="ARSENITE EFFLUX TRANSPORTER"/>
    <property type="match status" value="1"/>
</dbReference>
<reference evidence="3" key="1">
    <citation type="submission" date="2022-05" db="EMBL/GenBank/DDBJ databases">
        <title>Complete genome sequence of toluene-degrading Gulosibacter sediminis strain ACHW.36C.</title>
        <authorList>
            <person name="Wai A.C."/>
            <person name="Lai G.K."/>
            <person name="Griffin S.D."/>
            <person name="Leung F.C."/>
        </authorList>
    </citation>
    <scope>NUCLEOTIDE SEQUENCE [LARGE SCALE GENOMIC DNA]</scope>
    <source>
        <strain evidence="3">ACHW.36C</strain>
    </source>
</reference>
<dbReference type="EMBL" id="CP097160">
    <property type="protein sequence ID" value="UQN15775.1"/>
    <property type="molecule type" value="Genomic_DNA"/>
</dbReference>
<feature type="transmembrane region" description="Helical" evidence="2">
    <location>
        <begin position="12"/>
        <end position="33"/>
    </location>
</feature>
<evidence type="ECO:0000313" key="3">
    <source>
        <dbReference type="EMBL" id="UQN15775.1"/>
    </source>
</evidence>
<proteinExistence type="predicted"/>
<dbReference type="InterPro" id="IPR016833">
    <property type="entry name" value="Put_Na-Bile_cotransptr"/>
</dbReference>
<keyword evidence="2" id="KW-0812">Transmembrane</keyword>
<feature type="transmembrane region" description="Helical" evidence="2">
    <location>
        <begin position="227"/>
        <end position="252"/>
    </location>
</feature>
<name>A0ABY4N1E6_9MICO</name>
<keyword evidence="1" id="KW-0813">Transport</keyword>
<dbReference type="PANTHER" id="PTHR43057:SF1">
    <property type="entry name" value="ARSENICAL-RESISTANCE PROTEIN 3"/>
    <property type="match status" value="1"/>
</dbReference>
<organism evidence="3">
    <name type="scientific">Gulosibacter sediminis</name>
    <dbReference type="NCBI Taxonomy" id="1729695"/>
    <lineage>
        <taxon>Bacteria</taxon>
        <taxon>Bacillati</taxon>
        <taxon>Actinomycetota</taxon>
        <taxon>Actinomycetes</taxon>
        <taxon>Micrococcales</taxon>
        <taxon>Microbacteriaceae</taxon>
        <taxon>Gulosibacter</taxon>
    </lineage>
</organism>
<feature type="transmembrane region" description="Helical" evidence="2">
    <location>
        <begin position="68"/>
        <end position="86"/>
    </location>
</feature>
<gene>
    <name evidence="3" type="ORF">M3M28_04815</name>
</gene>
<feature type="transmembrane region" description="Helical" evidence="2">
    <location>
        <begin position="98"/>
        <end position="117"/>
    </location>
</feature>
<evidence type="ECO:0000256" key="2">
    <source>
        <dbReference type="SAM" id="Phobius"/>
    </source>
</evidence>
<dbReference type="InterPro" id="IPR038770">
    <property type="entry name" value="Na+/solute_symporter_sf"/>
</dbReference>
<dbReference type="Gene3D" id="1.20.1530.20">
    <property type="match status" value="1"/>
</dbReference>
<sequence length="330" mass="34991">MSAGVRWMERHQIVLYVAGIGAGVACGLLWPTVAGPAEVVVQPILALLLFVTFLGIPMRKVGRGLRDWRFLSTVLVLNFVLVPLVVWPLSRFVAHEPALLVGVLMVLLTPCVDYVIVFARLAGGDAQRLLSAAPILMLGQLLLLPAFLWIFVGPGVVRPIELTPFIEAFVFIIALPLLAATLTQAAAARWRAGRMLEAAGESAMVPLMVATLAVVVASQIGGVGARLGSLVVVVPVCVAFVVVMVPIGMLVGRIARLETSGRRAVAFSAATRNSLVVLPIALALPATLSLAPLVVVTQTLVELVAMVVLVRLVPRLLPAAERGSRMRCHG</sequence>
<dbReference type="PROSITE" id="PS51257">
    <property type="entry name" value="PROKAR_LIPOPROTEIN"/>
    <property type="match status" value="1"/>
</dbReference>
<accession>A0ABY4N1E6</accession>
<feature type="transmembrane region" description="Helical" evidence="2">
    <location>
        <begin position="39"/>
        <end position="56"/>
    </location>
</feature>
<keyword evidence="2" id="KW-1133">Transmembrane helix</keyword>
<keyword evidence="2" id="KW-0472">Membrane</keyword>
<dbReference type="Pfam" id="PF13593">
    <property type="entry name" value="SBF_like"/>
    <property type="match status" value="1"/>
</dbReference>
<feature type="transmembrane region" description="Helical" evidence="2">
    <location>
        <begin position="203"/>
        <end position="221"/>
    </location>
</feature>
<feature type="transmembrane region" description="Helical" evidence="2">
    <location>
        <begin position="164"/>
        <end position="182"/>
    </location>
</feature>
<protein>
    <submittedName>
        <fullName evidence="3">Bile acid:sodium symporter</fullName>
    </submittedName>
</protein>
<feature type="transmembrane region" description="Helical" evidence="2">
    <location>
        <begin position="129"/>
        <end position="152"/>
    </location>
</feature>
<dbReference type="InterPro" id="IPR004706">
    <property type="entry name" value="Arsenical-R_Acr3"/>
</dbReference>